<dbReference type="EMBL" id="BJCE01000121">
    <property type="protein sequence ID" value="GCL38178.1"/>
    <property type="molecule type" value="Genomic_DNA"/>
</dbReference>
<dbReference type="AlphaFoldDB" id="A0A480A3T6"/>
<evidence type="ECO:0000313" key="1">
    <source>
        <dbReference type="EMBL" id="GCL38178.1"/>
    </source>
</evidence>
<name>A0A480A3T6_9CYAN</name>
<proteinExistence type="predicted"/>
<reference evidence="2" key="1">
    <citation type="submission" date="2019-02" db="EMBL/GenBank/DDBJ databases">
        <title>Draft genome sequence of Sphaerospermopsis reniformis NIES-1949.</title>
        <authorList>
            <person name="Yamaguchi H."/>
            <person name="Suzuki S."/>
            <person name="Kawachi M."/>
        </authorList>
    </citation>
    <scope>NUCLEOTIDE SEQUENCE [LARGE SCALE GENOMIC DNA]</scope>
    <source>
        <strain evidence="2">NIES-1949</strain>
    </source>
</reference>
<evidence type="ECO:0000313" key="2">
    <source>
        <dbReference type="Proteomes" id="UP000300142"/>
    </source>
</evidence>
<keyword evidence="2" id="KW-1185">Reference proteome</keyword>
<accession>A0A480A3T6</accession>
<sequence>MNILLTYSNYYFKPSAFICVYLRLKNHPKKSTSKVKVGWVEGRNPTFTNVSLQMLVGFHFVQPNLHLITQVGWVEGQNPTFTNVSLQMLVGFHFVQPNLHLITQKIHI</sequence>
<gene>
    <name evidence="1" type="ORF">SR1949_32920</name>
</gene>
<protein>
    <submittedName>
        <fullName evidence="1">Uncharacterized protein</fullName>
    </submittedName>
</protein>
<dbReference type="Proteomes" id="UP000300142">
    <property type="component" value="Unassembled WGS sequence"/>
</dbReference>
<organism evidence="1 2">
    <name type="scientific">Sphaerospermopsis reniformis</name>
    <dbReference type="NCBI Taxonomy" id="531300"/>
    <lineage>
        <taxon>Bacteria</taxon>
        <taxon>Bacillati</taxon>
        <taxon>Cyanobacteriota</taxon>
        <taxon>Cyanophyceae</taxon>
        <taxon>Nostocales</taxon>
        <taxon>Aphanizomenonaceae</taxon>
        <taxon>Sphaerospermopsis</taxon>
    </lineage>
</organism>
<comment type="caution">
    <text evidence="1">The sequence shown here is derived from an EMBL/GenBank/DDBJ whole genome shotgun (WGS) entry which is preliminary data.</text>
</comment>